<feature type="binding site" evidence="1">
    <location>
        <position position="404"/>
    </location>
    <ligand>
        <name>substrate</name>
    </ligand>
</feature>
<feature type="binding site" evidence="1">
    <location>
        <position position="163"/>
    </location>
    <ligand>
        <name>Fe cation</name>
        <dbReference type="ChEBI" id="CHEBI:24875"/>
    </ligand>
</feature>
<feature type="domain" description="Gcp-like" evidence="3">
    <location>
        <begin position="30"/>
        <end position="74"/>
    </location>
</feature>
<reference evidence="4 5" key="1">
    <citation type="journal article" date="2016" name="Nat. Commun.">
        <title>Thousands of microbial genomes shed light on interconnected biogeochemical processes in an aquifer system.</title>
        <authorList>
            <person name="Anantharaman K."/>
            <person name="Brown C.T."/>
            <person name="Hug L.A."/>
            <person name="Sharon I."/>
            <person name="Castelle C.J."/>
            <person name="Probst A.J."/>
            <person name="Thomas B.C."/>
            <person name="Singh A."/>
            <person name="Wilkins M.J."/>
            <person name="Karaoz U."/>
            <person name="Brodie E.L."/>
            <person name="Williams K.H."/>
            <person name="Hubbard S.S."/>
            <person name="Banfield J.F."/>
        </authorList>
    </citation>
    <scope>NUCLEOTIDE SEQUENCE [LARGE SCALE GENOMIC DNA]</scope>
</reference>
<dbReference type="EMBL" id="MHOI01000038">
    <property type="protein sequence ID" value="OGZ60731.1"/>
    <property type="molecule type" value="Genomic_DNA"/>
</dbReference>
<comment type="cofactor">
    <cofactor evidence="1">
        <name>Fe(2+)</name>
        <dbReference type="ChEBI" id="CHEBI:29033"/>
    </cofactor>
    <text evidence="1">Binds 1 Fe(2+) ion per subunit.</text>
</comment>
<evidence type="ECO:0000256" key="1">
    <source>
        <dbReference type="HAMAP-Rule" id="MF_01445"/>
    </source>
</evidence>
<keyword evidence="1" id="KW-0819">tRNA processing</keyword>
<feature type="binding site" evidence="1">
    <location>
        <position position="167"/>
    </location>
    <ligand>
        <name>Fe cation</name>
        <dbReference type="ChEBI" id="CHEBI:24875"/>
    </ligand>
</feature>
<dbReference type="AlphaFoldDB" id="A0A1G2HEQ1"/>
<evidence type="ECO:0000313" key="5">
    <source>
        <dbReference type="Proteomes" id="UP000179153"/>
    </source>
</evidence>
<feature type="binding site" evidence="1">
    <location>
        <position position="259"/>
    </location>
    <ligand>
        <name>substrate</name>
    </ligand>
</feature>
<dbReference type="Pfam" id="PF00814">
    <property type="entry name" value="TsaD"/>
    <property type="match status" value="4"/>
</dbReference>
<keyword evidence="1" id="KW-0408">Iron</keyword>
<dbReference type="PROSITE" id="PS01016">
    <property type="entry name" value="GLYCOPROTEASE"/>
    <property type="match status" value="1"/>
</dbReference>
<comment type="subcellular location">
    <subcellularLocation>
        <location evidence="1">Cytoplasm</location>
    </subcellularLocation>
</comment>
<feature type="binding site" evidence="1">
    <location>
        <position position="272"/>
    </location>
    <ligand>
        <name>substrate</name>
    </ligand>
</feature>
<comment type="catalytic activity">
    <reaction evidence="1">
        <text>L-threonylcarbamoyladenylate + adenosine(37) in tRNA = N(6)-L-threonylcarbamoyladenosine(37) in tRNA + AMP + H(+)</text>
        <dbReference type="Rhea" id="RHEA:37059"/>
        <dbReference type="Rhea" id="RHEA-COMP:10162"/>
        <dbReference type="Rhea" id="RHEA-COMP:10163"/>
        <dbReference type="ChEBI" id="CHEBI:15378"/>
        <dbReference type="ChEBI" id="CHEBI:73682"/>
        <dbReference type="ChEBI" id="CHEBI:74411"/>
        <dbReference type="ChEBI" id="CHEBI:74418"/>
        <dbReference type="ChEBI" id="CHEBI:456215"/>
        <dbReference type="EC" id="2.3.1.234"/>
    </reaction>
</comment>
<comment type="caution">
    <text evidence="4">The sequence shown here is derived from an EMBL/GenBank/DDBJ whole genome shotgun (WGS) entry which is preliminary data.</text>
</comment>
<keyword evidence="1" id="KW-0963">Cytoplasm</keyword>
<dbReference type="Proteomes" id="UP000179153">
    <property type="component" value="Unassembled WGS sequence"/>
</dbReference>
<feature type="binding site" evidence="1">
    <location>
        <position position="276"/>
    </location>
    <ligand>
        <name>substrate</name>
    </ligand>
</feature>
<keyword evidence="1" id="KW-0808">Transferase</keyword>
<feature type="binding site" evidence="1">
    <location>
        <begin position="226"/>
        <end position="230"/>
    </location>
    <ligand>
        <name>substrate</name>
    </ligand>
</feature>
<dbReference type="EC" id="2.3.1.234" evidence="1"/>
<dbReference type="SUPFAM" id="SSF53067">
    <property type="entry name" value="Actin-like ATPase domain"/>
    <property type="match status" value="2"/>
</dbReference>
<dbReference type="GO" id="GO:0002949">
    <property type="term" value="P:tRNA threonylcarbamoyladenosine modification"/>
    <property type="evidence" value="ECO:0007669"/>
    <property type="project" value="UniProtKB-UniRule"/>
</dbReference>
<feature type="binding site" evidence="1">
    <location>
        <position position="434"/>
    </location>
    <ligand>
        <name>Fe cation</name>
        <dbReference type="ChEBI" id="CHEBI:24875"/>
    </ligand>
</feature>
<feature type="region of interest" description="Disordered" evidence="2">
    <location>
        <begin position="285"/>
        <end position="311"/>
    </location>
</feature>
<evidence type="ECO:0000259" key="3">
    <source>
        <dbReference type="Pfam" id="PF00814"/>
    </source>
</evidence>
<dbReference type="HAMAP" id="MF_01445">
    <property type="entry name" value="TsaD"/>
    <property type="match status" value="1"/>
</dbReference>
<feature type="compositionally biased region" description="Polar residues" evidence="2">
    <location>
        <begin position="299"/>
        <end position="311"/>
    </location>
</feature>
<dbReference type="InterPro" id="IPR022450">
    <property type="entry name" value="TsaD"/>
</dbReference>
<proteinExistence type="inferred from homology"/>
<dbReference type="GO" id="GO:0005737">
    <property type="term" value="C:cytoplasm"/>
    <property type="evidence" value="ECO:0007669"/>
    <property type="project" value="UniProtKB-SubCell"/>
</dbReference>
<feature type="domain" description="Gcp-like" evidence="3">
    <location>
        <begin position="217"/>
        <end position="285"/>
    </location>
</feature>
<dbReference type="InterPro" id="IPR000905">
    <property type="entry name" value="Gcp-like_dom"/>
</dbReference>
<dbReference type="GO" id="GO:0005506">
    <property type="term" value="F:iron ion binding"/>
    <property type="evidence" value="ECO:0007669"/>
    <property type="project" value="UniProtKB-UniRule"/>
</dbReference>
<evidence type="ECO:0000313" key="4">
    <source>
        <dbReference type="EMBL" id="OGZ60731.1"/>
    </source>
</evidence>
<keyword evidence="1" id="KW-0479">Metal-binding</keyword>
<evidence type="ECO:0000256" key="2">
    <source>
        <dbReference type="SAM" id="MobiDB-lite"/>
    </source>
</evidence>
<dbReference type="InterPro" id="IPR043129">
    <property type="entry name" value="ATPase_NBD"/>
</dbReference>
<dbReference type="Gene3D" id="3.30.420.40">
    <property type="match status" value="3"/>
</dbReference>
<dbReference type="GO" id="GO:0061711">
    <property type="term" value="F:tRNA N(6)-L-threonylcarbamoyladenine synthase activity"/>
    <property type="evidence" value="ECO:0007669"/>
    <property type="project" value="UniProtKB-EC"/>
</dbReference>
<feature type="domain" description="Gcp-like" evidence="3">
    <location>
        <begin position="318"/>
        <end position="440"/>
    </location>
</feature>
<dbReference type="PANTHER" id="PTHR11735">
    <property type="entry name" value="TRNA N6-ADENOSINE THREONYLCARBAMOYLTRANSFERASE"/>
    <property type="match status" value="1"/>
</dbReference>
<sequence length="467" mass="51524">MVILGIETSCDDTAVAIVRGEGEKSPRFSVLANEISSQIEVHRKYGGVYPTMAKREHTKNLVPVLLRALAQISTQHEIRNPYLAGRQAKQIPNSKIQKIRKILEREPELFEMMEKEIFAIDKPKINAIAVTEGPGLEPALWIGLNFARALAVLWDVPIIGVDHMEGHIFSNFLAEVGANSKSEARGDSTSLTIPSGIEGQIQNSPPMADQPSAEKFKIQYPALALAVSGGHTQLILIKDWMKYELLGETRDDAAGEAFDKVGKLLGLPYPGGPAVERKAAQYKSKILNPKSLPRRPASPGSQQGERASETNSKFKILNSKLKIELPRPMLHSKDYDFSFSGLKTAVLYDFQKRSEKVRKSEAYMREMSYAFQQAVIDILTFKTLHAAKEYRVHTIMLGGGVAANKALRKTMEKTVEKKLPGVMFYVPSTKLATDNAAMIAAAGYAHLSRGETSNIEKMEADSTKTIG</sequence>
<comment type="similarity">
    <text evidence="1">Belongs to the KAE1 / TsaD family.</text>
</comment>
<dbReference type="InterPro" id="IPR017860">
    <property type="entry name" value="Peptidase_M22_CS"/>
</dbReference>
<name>A0A1G2HEQ1_9BACT</name>
<protein>
    <recommendedName>
        <fullName evidence="1">tRNA N6-adenosine threonylcarbamoyltransferase</fullName>
        <ecNumber evidence="1">2.3.1.234</ecNumber>
    </recommendedName>
    <alternativeName>
        <fullName evidence="1">N6-L-threonylcarbamoyladenine synthase</fullName>
        <shortName evidence="1">t(6)A synthase</shortName>
    </alternativeName>
    <alternativeName>
        <fullName evidence="1">t(6)A37 threonylcarbamoyladenosine biosynthesis protein TsaD</fullName>
    </alternativeName>
    <alternativeName>
        <fullName evidence="1">tRNA threonylcarbamoyladenosine biosynthesis protein TsaD</fullName>
    </alternativeName>
</protein>
<accession>A0A1G2HEQ1</accession>
<dbReference type="STRING" id="1802163.A2932_02255"/>
<gene>
    <name evidence="1" type="primary">tsaD</name>
    <name evidence="4" type="ORF">A2932_02255</name>
</gene>
<dbReference type="PANTHER" id="PTHR11735:SF6">
    <property type="entry name" value="TRNA N6-ADENOSINE THREONYLCARBAMOYLTRANSFERASE, MITOCHONDRIAL"/>
    <property type="match status" value="1"/>
</dbReference>
<keyword evidence="1" id="KW-0012">Acyltransferase</keyword>
<feature type="domain" description="Gcp-like" evidence="3">
    <location>
        <begin position="120"/>
        <end position="174"/>
    </location>
</feature>
<organism evidence="4 5">
    <name type="scientific">Candidatus Spechtbacteria bacterium RIFCSPLOWO2_01_FULL_46_10</name>
    <dbReference type="NCBI Taxonomy" id="1802163"/>
    <lineage>
        <taxon>Bacteria</taxon>
        <taxon>Candidatus Spechtiibacteriota</taxon>
    </lineage>
</organism>
<comment type="function">
    <text evidence="1">Required for the formation of a threonylcarbamoyl group on adenosine at position 37 (t(6)A37) in tRNAs that read codons beginning with adenine. Is involved in the transfer of the threonylcarbamoyl moiety of threonylcarbamoyl-AMP (TC-AMP) to the N6 group of A37, together with TsaE and TsaB. TsaD likely plays a direct catalytic role in this reaction.</text>
</comment>